<evidence type="ECO:0000256" key="6">
    <source>
        <dbReference type="ARBA" id="ARBA00022759"/>
    </source>
</evidence>
<comment type="cofactor">
    <cofactor evidence="1 11">
        <name>Mn(2+)</name>
        <dbReference type="ChEBI" id="CHEBI:29035"/>
    </cofactor>
</comment>
<proteinExistence type="inferred from homology"/>
<evidence type="ECO:0000259" key="12">
    <source>
        <dbReference type="PROSITE" id="PS51959"/>
    </source>
</evidence>
<keyword evidence="8 11" id="KW-0694">RNA-binding</keyword>
<evidence type="ECO:0000256" key="10">
    <source>
        <dbReference type="ARBA" id="ARBA00023239"/>
    </source>
</evidence>
<evidence type="ECO:0000256" key="3">
    <source>
        <dbReference type="ARBA" id="ARBA00011245"/>
    </source>
</evidence>
<evidence type="ECO:0000313" key="13">
    <source>
        <dbReference type="EMBL" id="CAD6190499.1"/>
    </source>
</evidence>
<evidence type="ECO:0000256" key="7">
    <source>
        <dbReference type="ARBA" id="ARBA00022801"/>
    </source>
</evidence>
<keyword evidence="14" id="KW-1185">Reference proteome</keyword>
<keyword evidence="5 11" id="KW-0479">Metal-binding</keyword>
<dbReference type="Pfam" id="PF09412">
    <property type="entry name" value="XendoU"/>
    <property type="match status" value="2"/>
</dbReference>
<dbReference type="AlphaFoldDB" id="A0A8S1H477"/>
<dbReference type="PANTHER" id="PTHR12439">
    <property type="entry name" value="PLACENTAL PROTEIN 11-RELATED"/>
    <property type="match status" value="1"/>
</dbReference>
<comment type="caution">
    <text evidence="13">The sequence shown here is derived from an EMBL/GenBank/DDBJ whole genome shotgun (WGS) entry which is preliminary data.</text>
</comment>
<dbReference type="InterPro" id="IPR018998">
    <property type="entry name" value="EndoU_C"/>
</dbReference>
<accession>A0A8S1H477</accession>
<dbReference type="InterPro" id="IPR037227">
    <property type="entry name" value="EndoU-like"/>
</dbReference>
<comment type="subunit">
    <text evidence="3 11">Monomer.</text>
</comment>
<feature type="chain" id="PRO_5035960556" description="EndoU domain-containing protein" evidence="11">
    <location>
        <begin position="17"/>
        <end position="561"/>
    </location>
</feature>
<dbReference type="InterPro" id="IPR039787">
    <property type="entry name" value="ENDOU"/>
</dbReference>
<dbReference type="CDD" id="cd21159">
    <property type="entry name" value="XendoU"/>
    <property type="match status" value="2"/>
</dbReference>
<feature type="domain" description="EndoU" evidence="12">
    <location>
        <begin position="295"/>
        <end position="561"/>
    </location>
</feature>
<dbReference type="GO" id="GO:0004521">
    <property type="term" value="F:RNA endonuclease activity"/>
    <property type="evidence" value="ECO:0007669"/>
    <property type="project" value="UniProtKB-UniRule"/>
</dbReference>
<dbReference type="PROSITE" id="PS51959">
    <property type="entry name" value="ENDOU"/>
    <property type="match status" value="2"/>
</dbReference>
<dbReference type="PANTHER" id="PTHR12439:SF42">
    <property type="entry name" value="ENDORIBONUCLEASE-RELATED"/>
    <property type="match status" value="1"/>
</dbReference>
<gene>
    <name evidence="13" type="ORF">CAUJ_LOCUS6418</name>
</gene>
<dbReference type="Proteomes" id="UP000835052">
    <property type="component" value="Unassembled WGS sequence"/>
</dbReference>
<dbReference type="OrthoDB" id="430326at2759"/>
<dbReference type="EMBL" id="CAJGYM010000016">
    <property type="protein sequence ID" value="CAD6190499.1"/>
    <property type="molecule type" value="Genomic_DNA"/>
</dbReference>
<evidence type="ECO:0000256" key="9">
    <source>
        <dbReference type="ARBA" id="ARBA00023211"/>
    </source>
</evidence>
<dbReference type="GO" id="GO:0046872">
    <property type="term" value="F:metal ion binding"/>
    <property type="evidence" value="ECO:0007669"/>
    <property type="project" value="UniProtKB-UniRule"/>
</dbReference>
<comment type="similarity">
    <text evidence="2 11">Belongs to the ENDOU family.</text>
</comment>
<sequence>MRFWALLAVCFVLSEAFPTRTIDGSTLTSALNALVALDVRPESKIVLDYQNQASNKDPTHDNAPKPFFTSVEQSVLEQPTYTSFADLLVYYNPDSNTAQTITPEWNSAIDTFLSSVLATPVMNSAWQFLVSQGLSSSDSATFKQQLQSLWFTPYATGDIASSSGFKSVFAGEIVDTKVTKFNNWLAFYILEAAGKINYHGWFSRTDKVDVSLQFTLNNVIAVQKSFLLDSSPEFELAAYTVCALSGQTTCNVVIDKALIDLKATTTTANGVVVISECYPTPGHAASGTTKKPKNNDADLQALVDQMWAADNDKPSSSDIKMDWGSKQTGNNDNSPNNLFTTVNEGLFTRPVYADLITTYNKDLFTPGVCVAEPPMTGFRKQYLQTVFDTFTATPMFQSAFKYLQDKKIKNTNDLTTFKPFLWTLWFGTYSRCKGTLGSSGWEHVFSGEWKGSDVDGQHNWVRYYLLQKDGQMNYHGYYSHDENLIGTFQYTWHNELKPKGGFFTGTSPAFDFSILTVCALAHSGSDACKFNIGNYPIYITSYTQDCADGTCLSTAYPSDES</sequence>
<evidence type="ECO:0000256" key="1">
    <source>
        <dbReference type="ARBA" id="ARBA00001936"/>
    </source>
</evidence>
<evidence type="ECO:0000313" key="14">
    <source>
        <dbReference type="Proteomes" id="UP000835052"/>
    </source>
</evidence>
<protein>
    <recommendedName>
        <fullName evidence="12">EndoU domain-containing protein</fullName>
    </recommendedName>
</protein>
<dbReference type="GO" id="GO:0016787">
    <property type="term" value="F:hydrolase activity"/>
    <property type="evidence" value="ECO:0007669"/>
    <property type="project" value="UniProtKB-KW"/>
</dbReference>
<reference evidence="13" key="1">
    <citation type="submission" date="2020-10" db="EMBL/GenBank/DDBJ databases">
        <authorList>
            <person name="Kikuchi T."/>
        </authorList>
    </citation>
    <scope>NUCLEOTIDE SEQUENCE</scope>
    <source>
        <strain evidence="13">NKZ352</strain>
    </source>
</reference>
<feature type="signal peptide" evidence="11">
    <location>
        <begin position="1"/>
        <end position="16"/>
    </location>
</feature>
<keyword evidence="7 11" id="KW-0378">Hydrolase</keyword>
<dbReference type="SUPFAM" id="SSF142877">
    <property type="entry name" value="EndoU-like"/>
    <property type="match status" value="2"/>
</dbReference>
<evidence type="ECO:0000256" key="8">
    <source>
        <dbReference type="ARBA" id="ARBA00022884"/>
    </source>
</evidence>
<feature type="domain" description="EndoU" evidence="12">
    <location>
        <begin position="23"/>
        <end position="283"/>
    </location>
</feature>
<organism evidence="13 14">
    <name type="scientific">Caenorhabditis auriculariae</name>
    <dbReference type="NCBI Taxonomy" id="2777116"/>
    <lineage>
        <taxon>Eukaryota</taxon>
        <taxon>Metazoa</taxon>
        <taxon>Ecdysozoa</taxon>
        <taxon>Nematoda</taxon>
        <taxon>Chromadorea</taxon>
        <taxon>Rhabditida</taxon>
        <taxon>Rhabditina</taxon>
        <taxon>Rhabditomorpha</taxon>
        <taxon>Rhabditoidea</taxon>
        <taxon>Rhabditidae</taxon>
        <taxon>Peloderinae</taxon>
        <taxon>Caenorhabditis</taxon>
    </lineage>
</organism>
<name>A0A8S1H477_9PELO</name>
<keyword evidence="6 11" id="KW-0255">Endonuclease</keyword>
<evidence type="ECO:0000256" key="2">
    <source>
        <dbReference type="ARBA" id="ARBA00010168"/>
    </source>
</evidence>
<keyword evidence="9 11" id="KW-0464">Manganese</keyword>
<dbReference type="GO" id="GO:0016829">
    <property type="term" value="F:lyase activity"/>
    <property type="evidence" value="ECO:0007669"/>
    <property type="project" value="UniProtKB-KW"/>
</dbReference>
<keyword evidence="11" id="KW-0732">Signal</keyword>
<evidence type="ECO:0000256" key="11">
    <source>
        <dbReference type="RuleBase" id="RU367085"/>
    </source>
</evidence>
<keyword evidence="10" id="KW-0456">Lyase</keyword>
<keyword evidence="4 11" id="KW-0540">Nuclease</keyword>
<dbReference type="GO" id="GO:0003723">
    <property type="term" value="F:RNA binding"/>
    <property type="evidence" value="ECO:0007669"/>
    <property type="project" value="UniProtKB-UniRule"/>
</dbReference>
<evidence type="ECO:0000256" key="4">
    <source>
        <dbReference type="ARBA" id="ARBA00022722"/>
    </source>
</evidence>
<evidence type="ECO:0000256" key="5">
    <source>
        <dbReference type="ARBA" id="ARBA00022723"/>
    </source>
</evidence>